<dbReference type="EMBL" id="LMZQ01000001">
    <property type="protein sequence ID" value="KRT18169.1"/>
    <property type="molecule type" value="Genomic_DNA"/>
</dbReference>
<sequence length="89" mass="10326">MILKRTAYYIILMMAIIGIFLFPYGILNTMVSLKYETDKASDCISIISGDNLCERIRNMKVYFIISVILTAILIIFKRRMLMQKIPSPK</sequence>
<keyword evidence="1" id="KW-0812">Transmembrane</keyword>
<dbReference type="Proteomes" id="UP000051950">
    <property type="component" value="Unassembled WGS sequence"/>
</dbReference>
<evidence type="ECO:0000313" key="2">
    <source>
        <dbReference type="EMBL" id="KRT18169.1"/>
    </source>
</evidence>
<evidence type="ECO:0000313" key="3">
    <source>
        <dbReference type="Proteomes" id="UP000051950"/>
    </source>
</evidence>
<comment type="caution">
    <text evidence="2">The sequence shown here is derived from an EMBL/GenBank/DDBJ whole genome shotgun (WGS) entry which is preliminary data.</text>
</comment>
<protein>
    <submittedName>
        <fullName evidence="2">Uncharacterized protein</fullName>
    </submittedName>
</protein>
<evidence type="ECO:0000256" key="1">
    <source>
        <dbReference type="SAM" id="Phobius"/>
    </source>
</evidence>
<keyword evidence="3" id="KW-1185">Reference proteome</keyword>
<organism evidence="2 3">
    <name type="scientific">Pedobacter ginsenosidimutans</name>
    <dbReference type="NCBI Taxonomy" id="687842"/>
    <lineage>
        <taxon>Bacteria</taxon>
        <taxon>Pseudomonadati</taxon>
        <taxon>Bacteroidota</taxon>
        <taxon>Sphingobacteriia</taxon>
        <taxon>Sphingobacteriales</taxon>
        <taxon>Sphingobacteriaceae</taxon>
        <taxon>Pedobacter</taxon>
    </lineage>
</organism>
<proteinExistence type="predicted"/>
<dbReference type="AlphaFoldDB" id="A0A0T5VX07"/>
<reference evidence="2 3" key="1">
    <citation type="submission" date="2015-11" db="EMBL/GenBank/DDBJ databases">
        <title>Sequence of Pedobacter ginsenosidimutans.</title>
        <authorList>
            <person name="Carson E."/>
            <person name="Keyser V."/>
            <person name="Newman J."/>
            <person name="Miller J."/>
        </authorList>
    </citation>
    <scope>NUCLEOTIDE SEQUENCE [LARGE SCALE GENOMIC DNA]</scope>
    <source>
        <strain evidence="2 3">KACC 14530</strain>
    </source>
</reference>
<feature type="transmembrane region" description="Helical" evidence="1">
    <location>
        <begin position="59"/>
        <end position="76"/>
    </location>
</feature>
<accession>A0A0T5VX07</accession>
<gene>
    <name evidence="2" type="ORF">ASU31_02495</name>
</gene>
<keyword evidence="1" id="KW-0472">Membrane</keyword>
<feature type="transmembrane region" description="Helical" evidence="1">
    <location>
        <begin position="7"/>
        <end position="27"/>
    </location>
</feature>
<name>A0A0T5VX07_9SPHI</name>
<dbReference type="STRING" id="687842.ASU31_02495"/>
<keyword evidence="1" id="KW-1133">Transmembrane helix</keyword>